<dbReference type="InterPro" id="IPR005467">
    <property type="entry name" value="His_kinase_dom"/>
</dbReference>
<dbReference type="InterPro" id="IPR003594">
    <property type="entry name" value="HATPase_dom"/>
</dbReference>
<keyword evidence="3" id="KW-0597">Phosphoprotein</keyword>
<dbReference type="PRINTS" id="PR00344">
    <property type="entry name" value="BCTRLSENSOR"/>
</dbReference>
<evidence type="ECO:0000256" key="4">
    <source>
        <dbReference type="ARBA" id="ARBA00022679"/>
    </source>
</evidence>
<dbReference type="EMBL" id="VBPB01000240">
    <property type="protein sequence ID" value="TMQ70249.1"/>
    <property type="molecule type" value="Genomic_DNA"/>
</dbReference>
<dbReference type="InterPro" id="IPR003661">
    <property type="entry name" value="HisK_dim/P_dom"/>
</dbReference>
<dbReference type="Gene3D" id="1.25.40.10">
    <property type="entry name" value="Tetratricopeptide repeat domain"/>
    <property type="match status" value="1"/>
</dbReference>
<keyword evidence="6" id="KW-0902">Two-component regulatory system</keyword>
<name>A0A538U3B6_UNCEI</name>
<dbReference type="CDD" id="cd00082">
    <property type="entry name" value="HisKA"/>
    <property type="match status" value="1"/>
</dbReference>
<sequence>MSPASRSLPPAERLPRDREARGILAALRSRRSEIGIGLILLGFIVLPSGILGLLSWRAVQRERSYSEVRLRESHRRYARLAAHEIDVELEGIESRWQAALDSAATPPSGPTATWLARHDGREPLIAGYYLIHEPGVIAYPPNATRGEARPAEAGGEVKRGDREVFERVVARGEDLEYHDHDLKRATETYRTLLVQVHSEQLRAIAQSYVGRAQLKDAEWTEALSTYRDLLLRYPEARDLHRMYLRFLAQYQIAVALEGMGREHDALEALAGLGRDLVRRSDAIQSLQYSYYMDLIETMAERVLSAPALADAARWRDQFRTLKEQGKKRISQRYFIQLLEAELDEIALHHRHWSPRLRYLSEHAEGEPFLLVYRPLPDAAGVYVKGVLAAQIDLGRLKGELLRGIIANLQPGGAAGLAIVSDQGESDGTNGNPRARVGEAALQTLAEPFDFWQVAVIPHDVPGTLKRLDLTTTLWLWLVSLLLLAILSGAVLFVRRARREAYLARAQTTFVSNVSHELRTPLASIRMFAELLEMQLEHPERAASEGGRRQAADHLEIIRRECDRLGRLIENVLDFSRLEHRTRRYRLEPRNPGELLERIVASFRPHAEAHGFRLALLVDEGLPAVLADEDAIAQVMLNLLGNAVQYSDAVREIQIHARREAGTVAIDVADRGIGIEPGELPRVFDKFYTGRRRMDSAQGSGLGLGLTLARAIARAHGGDIRVASVPGEGSTFTVTLPVPRLETRASGRRAVAGARIPVVGRGR</sequence>
<evidence type="ECO:0000313" key="9">
    <source>
        <dbReference type="EMBL" id="TMQ70249.1"/>
    </source>
</evidence>
<reference evidence="9 10" key="1">
    <citation type="journal article" date="2019" name="Nat. Microbiol.">
        <title>Mediterranean grassland soil C-N compound turnover is dependent on rainfall and depth, and is mediated by genomically divergent microorganisms.</title>
        <authorList>
            <person name="Diamond S."/>
            <person name="Andeer P.F."/>
            <person name="Li Z."/>
            <person name="Crits-Christoph A."/>
            <person name="Burstein D."/>
            <person name="Anantharaman K."/>
            <person name="Lane K.R."/>
            <person name="Thomas B.C."/>
            <person name="Pan C."/>
            <person name="Northen T.R."/>
            <person name="Banfield J.F."/>
        </authorList>
    </citation>
    <scope>NUCLEOTIDE SEQUENCE [LARGE SCALE GENOMIC DNA]</scope>
    <source>
        <strain evidence="9">WS_11</strain>
    </source>
</reference>
<dbReference type="PROSITE" id="PS50109">
    <property type="entry name" value="HIS_KIN"/>
    <property type="match status" value="1"/>
</dbReference>
<dbReference type="InterPro" id="IPR036890">
    <property type="entry name" value="HATPase_C_sf"/>
</dbReference>
<evidence type="ECO:0000256" key="6">
    <source>
        <dbReference type="ARBA" id="ARBA00023012"/>
    </source>
</evidence>
<comment type="caution">
    <text evidence="9">The sequence shown here is derived from an EMBL/GenBank/DDBJ whole genome shotgun (WGS) entry which is preliminary data.</text>
</comment>
<dbReference type="SUPFAM" id="SSF47384">
    <property type="entry name" value="Homodimeric domain of signal transducing histidine kinase"/>
    <property type="match status" value="1"/>
</dbReference>
<organism evidence="9 10">
    <name type="scientific">Eiseniibacteriota bacterium</name>
    <dbReference type="NCBI Taxonomy" id="2212470"/>
    <lineage>
        <taxon>Bacteria</taxon>
        <taxon>Candidatus Eiseniibacteriota</taxon>
    </lineage>
</organism>
<dbReference type="EC" id="2.7.13.3" evidence="2"/>
<dbReference type="PANTHER" id="PTHR43711">
    <property type="entry name" value="TWO-COMPONENT HISTIDINE KINASE"/>
    <property type="match status" value="1"/>
</dbReference>
<dbReference type="SUPFAM" id="SSF48452">
    <property type="entry name" value="TPR-like"/>
    <property type="match status" value="1"/>
</dbReference>
<evidence type="ECO:0000256" key="3">
    <source>
        <dbReference type="ARBA" id="ARBA00022553"/>
    </source>
</evidence>
<evidence type="ECO:0000313" key="10">
    <source>
        <dbReference type="Proteomes" id="UP000319771"/>
    </source>
</evidence>
<protein>
    <recommendedName>
        <fullName evidence="2">histidine kinase</fullName>
        <ecNumber evidence="2">2.7.13.3</ecNumber>
    </recommendedName>
</protein>
<comment type="catalytic activity">
    <reaction evidence="1">
        <text>ATP + protein L-histidine = ADP + protein N-phospho-L-histidine.</text>
        <dbReference type="EC" id="2.7.13.3"/>
    </reaction>
</comment>
<dbReference type="SMART" id="SM00388">
    <property type="entry name" value="HisKA"/>
    <property type="match status" value="1"/>
</dbReference>
<dbReference type="InterPro" id="IPR050736">
    <property type="entry name" value="Sensor_HK_Regulatory"/>
</dbReference>
<dbReference type="CDD" id="cd00075">
    <property type="entry name" value="HATPase"/>
    <property type="match status" value="1"/>
</dbReference>
<dbReference type="InterPro" id="IPR004358">
    <property type="entry name" value="Sig_transdc_His_kin-like_C"/>
</dbReference>
<feature type="transmembrane region" description="Helical" evidence="7">
    <location>
        <begin position="473"/>
        <end position="493"/>
    </location>
</feature>
<dbReference type="GO" id="GO:0000155">
    <property type="term" value="F:phosphorelay sensor kinase activity"/>
    <property type="evidence" value="ECO:0007669"/>
    <property type="project" value="InterPro"/>
</dbReference>
<dbReference type="Pfam" id="PF02518">
    <property type="entry name" value="HATPase_c"/>
    <property type="match status" value="1"/>
</dbReference>
<evidence type="ECO:0000259" key="8">
    <source>
        <dbReference type="PROSITE" id="PS50109"/>
    </source>
</evidence>
<dbReference type="Gene3D" id="3.30.565.10">
    <property type="entry name" value="Histidine kinase-like ATPase, C-terminal domain"/>
    <property type="match status" value="1"/>
</dbReference>
<feature type="transmembrane region" description="Helical" evidence="7">
    <location>
        <begin position="34"/>
        <end position="56"/>
    </location>
</feature>
<evidence type="ECO:0000256" key="1">
    <source>
        <dbReference type="ARBA" id="ARBA00000085"/>
    </source>
</evidence>
<accession>A0A538U3B6</accession>
<dbReference type="Gene3D" id="1.10.287.130">
    <property type="match status" value="1"/>
</dbReference>
<dbReference type="Pfam" id="PF00512">
    <property type="entry name" value="HisKA"/>
    <property type="match status" value="1"/>
</dbReference>
<evidence type="ECO:0000256" key="5">
    <source>
        <dbReference type="ARBA" id="ARBA00022777"/>
    </source>
</evidence>
<evidence type="ECO:0000256" key="7">
    <source>
        <dbReference type="SAM" id="Phobius"/>
    </source>
</evidence>
<feature type="domain" description="Histidine kinase" evidence="8">
    <location>
        <begin position="512"/>
        <end position="739"/>
    </location>
</feature>
<dbReference type="SMART" id="SM00387">
    <property type="entry name" value="HATPase_c"/>
    <property type="match status" value="1"/>
</dbReference>
<dbReference type="InterPro" id="IPR036097">
    <property type="entry name" value="HisK_dim/P_sf"/>
</dbReference>
<keyword evidence="5 9" id="KW-0418">Kinase</keyword>
<dbReference type="AlphaFoldDB" id="A0A538U3B6"/>
<dbReference type="FunFam" id="3.30.565.10:FF:000006">
    <property type="entry name" value="Sensor histidine kinase WalK"/>
    <property type="match status" value="1"/>
</dbReference>
<keyword evidence="4" id="KW-0808">Transferase</keyword>
<dbReference type="Proteomes" id="UP000319771">
    <property type="component" value="Unassembled WGS sequence"/>
</dbReference>
<keyword evidence="7" id="KW-0812">Transmembrane</keyword>
<dbReference type="PANTHER" id="PTHR43711:SF31">
    <property type="entry name" value="HISTIDINE KINASE"/>
    <property type="match status" value="1"/>
</dbReference>
<dbReference type="InterPro" id="IPR011990">
    <property type="entry name" value="TPR-like_helical_dom_sf"/>
</dbReference>
<keyword evidence="7" id="KW-0472">Membrane</keyword>
<gene>
    <name evidence="9" type="ORF">E6K81_13110</name>
</gene>
<proteinExistence type="predicted"/>
<evidence type="ECO:0000256" key="2">
    <source>
        <dbReference type="ARBA" id="ARBA00012438"/>
    </source>
</evidence>
<keyword evidence="7" id="KW-1133">Transmembrane helix</keyword>
<dbReference type="SUPFAM" id="SSF55874">
    <property type="entry name" value="ATPase domain of HSP90 chaperone/DNA topoisomerase II/histidine kinase"/>
    <property type="match status" value="1"/>
</dbReference>